<dbReference type="InterPro" id="IPR009793">
    <property type="entry name" value="DUF1361"/>
</dbReference>
<comment type="caution">
    <text evidence="2">The sequence shown here is derived from an EMBL/GenBank/DDBJ whole genome shotgun (WGS) entry which is preliminary data.</text>
</comment>
<keyword evidence="1" id="KW-0812">Transmembrane</keyword>
<dbReference type="GeneID" id="77332398"/>
<gene>
    <name evidence="2" type="ORF">SSIM_05790</name>
</gene>
<evidence type="ECO:0000313" key="2">
    <source>
        <dbReference type="EMBL" id="ERS93706.1"/>
    </source>
</evidence>
<feature type="transmembrane region" description="Helical" evidence="1">
    <location>
        <begin position="5"/>
        <end position="21"/>
    </location>
</feature>
<feature type="transmembrane region" description="Helical" evidence="1">
    <location>
        <begin position="180"/>
        <end position="198"/>
    </location>
</feature>
<evidence type="ECO:0000256" key="1">
    <source>
        <dbReference type="SAM" id="Phobius"/>
    </source>
</evidence>
<evidence type="ECO:0000313" key="3">
    <source>
        <dbReference type="Proteomes" id="UP000017131"/>
    </source>
</evidence>
<evidence type="ECO:0008006" key="4">
    <source>
        <dbReference type="Google" id="ProtNLM"/>
    </source>
</evidence>
<feature type="transmembrane region" description="Helical" evidence="1">
    <location>
        <begin position="131"/>
        <end position="154"/>
    </location>
</feature>
<keyword evidence="1" id="KW-0472">Membrane</keyword>
<accession>A0ABP2YUC9</accession>
<organism evidence="2 3">
    <name type="scientific">Staphylococcus simulans UMC-CNS-990</name>
    <dbReference type="NCBI Taxonomy" id="1405498"/>
    <lineage>
        <taxon>Bacteria</taxon>
        <taxon>Bacillati</taxon>
        <taxon>Bacillota</taxon>
        <taxon>Bacilli</taxon>
        <taxon>Bacillales</taxon>
        <taxon>Staphylococcaceae</taxon>
        <taxon>Staphylococcus</taxon>
    </lineage>
</organism>
<keyword evidence="1" id="KW-1133">Transmembrane helix</keyword>
<reference evidence="2 3" key="1">
    <citation type="journal article" date="2013" name="Genome Announc.">
        <title>Draft Genome Sequence of Staphylococcus simulans UMC-CNS-990, Isolated from a Case of Chronic Bovine Mastitis.</title>
        <authorList>
            <person name="Calcutt M.J."/>
            <person name="Foecking M.F."/>
            <person name="Hsieh H.Y."/>
            <person name="Perry J."/>
            <person name="Stewart G.C."/>
            <person name="Middleton J.R."/>
        </authorList>
    </citation>
    <scope>NUCLEOTIDE SEQUENCE [LARGE SCALE GENOMIC DNA]</scope>
    <source>
        <strain evidence="2 3">UMC-CNS-990</strain>
    </source>
</reference>
<name>A0ABP2YUC9_STASI</name>
<proteinExistence type="predicted"/>
<feature type="transmembrane region" description="Helical" evidence="1">
    <location>
        <begin position="27"/>
        <end position="49"/>
    </location>
</feature>
<feature type="transmembrane region" description="Helical" evidence="1">
    <location>
        <begin position="97"/>
        <end position="119"/>
    </location>
</feature>
<dbReference type="EMBL" id="AXDY01000004">
    <property type="protein sequence ID" value="ERS93706.1"/>
    <property type="molecule type" value="Genomic_DNA"/>
</dbReference>
<dbReference type="Pfam" id="PF07099">
    <property type="entry name" value="DUF1361"/>
    <property type="match status" value="1"/>
</dbReference>
<keyword evidence="3" id="KW-1185">Reference proteome</keyword>
<feature type="transmembrane region" description="Helical" evidence="1">
    <location>
        <begin position="56"/>
        <end position="77"/>
    </location>
</feature>
<protein>
    <recommendedName>
        <fullName evidence="4">DUF1361 domain-containing protein</fullName>
    </recommendedName>
</protein>
<dbReference type="RefSeq" id="WP_002481484.1">
    <property type="nucleotide sequence ID" value="NZ_AXDY01000004.1"/>
</dbReference>
<dbReference type="Proteomes" id="UP000017131">
    <property type="component" value="Unassembled WGS sequence"/>
</dbReference>
<sequence length="205" mass="24174">MQSRYIARILFVILMLLTLPLNQFYQFMALNLFLAYIPFELVWLLKLFIPKRRFEWPLFIVFAAIFVLIFPNTFYMVTDLIHLNQFAFTIMEGVRPIEWLYFTFLVGGVCFAVYCYILINIELFHLTNKPLFNYIIVIGLMFANSLGIAMGRFLRFHSVYLVTQPLSIIRDVVQFLDAKGLFFLFVMTLLQAMILIMVKGVRMAK</sequence>